<gene>
    <name evidence="6" type="ORF">ETSY1_14980</name>
</gene>
<dbReference type="SUPFAM" id="SSF55073">
    <property type="entry name" value="Nucleotide cyclase"/>
    <property type="match status" value="1"/>
</dbReference>
<evidence type="ECO:0000256" key="4">
    <source>
        <dbReference type="PROSITE-ProRule" id="PRU01091"/>
    </source>
</evidence>
<dbReference type="PANTHER" id="PTHR16305:SF28">
    <property type="entry name" value="GUANYLATE CYCLASE DOMAIN-CONTAINING PROTEIN"/>
    <property type="match status" value="1"/>
</dbReference>
<dbReference type="GO" id="GO:0006355">
    <property type="term" value="P:regulation of DNA-templated transcription"/>
    <property type="evidence" value="ECO:0007669"/>
    <property type="project" value="InterPro"/>
</dbReference>
<dbReference type="GO" id="GO:0000160">
    <property type="term" value="P:phosphorelay signal transduction system"/>
    <property type="evidence" value="ECO:0007669"/>
    <property type="project" value="InterPro"/>
</dbReference>
<evidence type="ECO:0000256" key="3">
    <source>
        <dbReference type="ARBA" id="ARBA00023125"/>
    </source>
</evidence>
<evidence type="ECO:0000313" key="7">
    <source>
        <dbReference type="Proteomes" id="UP000019141"/>
    </source>
</evidence>
<evidence type="ECO:0000259" key="5">
    <source>
        <dbReference type="PROSITE" id="PS51755"/>
    </source>
</evidence>
<feature type="DNA-binding region" description="OmpR/PhoB-type" evidence="4">
    <location>
        <begin position="1"/>
        <end position="98"/>
    </location>
</feature>
<dbReference type="PROSITE" id="PS51755">
    <property type="entry name" value="OMPR_PHOB"/>
    <property type="match status" value="1"/>
</dbReference>
<dbReference type="EMBL" id="AZHW01000445">
    <property type="protein sequence ID" value="ETW99445.1"/>
    <property type="molecule type" value="Genomic_DNA"/>
</dbReference>
<dbReference type="Pfam" id="PF00486">
    <property type="entry name" value="Trans_reg_C"/>
    <property type="match status" value="1"/>
</dbReference>
<dbReference type="PANTHER" id="PTHR16305">
    <property type="entry name" value="TESTICULAR SOLUBLE ADENYLYL CYCLASE"/>
    <property type="match status" value="1"/>
</dbReference>
<dbReference type="AlphaFoldDB" id="W4LNZ4"/>
<evidence type="ECO:0000313" key="6">
    <source>
        <dbReference type="EMBL" id="ETW99445.1"/>
    </source>
</evidence>
<evidence type="ECO:0000256" key="2">
    <source>
        <dbReference type="ARBA" id="ARBA00022840"/>
    </source>
</evidence>
<dbReference type="InterPro" id="IPR001054">
    <property type="entry name" value="A/G_cyclase"/>
</dbReference>
<dbReference type="Pfam" id="PF00211">
    <property type="entry name" value="Guanylate_cyc"/>
    <property type="match status" value="1"/>
</dbReference>
<dbReference type="HOGENOM" id="CLU_004435_3_1_7"/>
<dbReference type="CDD" id="cd00383">
    <property type="entry name" value="trans_reg_C"/>
    <property type="match status" value="1"/>
</dbReference>
<organism evidence="6 7">
    <name type="scientific">Entotheonella factor</name>
    <dbReference type="NCBI Taxonomy" id="1429438"/>
    <lineage>
        <taxon>Bacteria</taxon>
        <taxon>Pseudomonadati</taxon>
        <taxon>Nitrospinota/Tectimicrobiota group</taxon>
        <taxon>Candidatus Tectimicrobiota</taxon>
        <taxon>Candidatus Entotheonellia</taxon>
        <taxon>Candidatus Entotheonellales</taxon>
        <taxon>Candidatus Entotheonellaceae</taxon>
        <taxon>Candidatus Entotheonella</taxon>
    </lineage>
</organism>
<evidence type="ECO:0000256" key="1">
    <source>
        <dbReference type="ARBA" id="ARBA00022741"/>
    </source>
</evidence>
<dbReference type="CDD" id="cd07302">
    <property type="entry name" value="CHD"/>
    <property type="match status" value="1"/>
</dbReference>
<protein>
    <recommendedName>
        <fullName evidence="5">OmpR/PhoB-type domain-containing protein</fullName>
    </recommendedName>
</protein>
<dbReference type="Gene3D" id="1.10.10.10">
    <property type="entry name" value="Winged helix-like DNA-binding domain superfamily/Winged helix DNA-binding domain"/>
    <property type="match status" value="1"/>
</dbReference>
<keyword evidence="3 4" id="KW-0238">DNA-binding</keyword>
<feature type="domain" description="OmpR/PhoB-type" evidence="5">
    <location>
        <begin position="1"/>
        <end position="98"/>
    </location>
</feature>
<dbReference type="InterPro" id="IPR029787">
    <property type="entry name" value="Nucleotide_cyclase"/>
</dbReference>
<dbReference type="Pfam" id="PF12773">
    <property type="entry name" value="DZR"/>
    <property type="match status" value="1"/>
</dbReference>
<dbReference type="InterPro" id="IPR041664">
    <property type="entry name" value="AAA_16"/>
</dbReference>
<keyword evidence="1" id="KW-0547">Nucleotide-binding</keyword>
<reference evidence="6 7" key="1">
    <citation type="journal article" date="2014" name="Nature">
        <title>An environmental bacterial taxon with a large and distinct metabolic repertoire.</title>
        <authorList>
            <person name="Wilson M.C."/>
            <person name="Mori T."/>
            <person name="Ruckert C."/>
            <person name="Uria A.R."/>
            <person name="Helf M.J."/>
            <person name="Takada K."/>
            <person name="Gernert C."/>
            <person name="Steffens U.A."/>
            <person name="Heycke N."/>
            <person name="Schmitt S."/>
            <person name="Rinke C."/>
            <person name="Helfrich E.J."/>
            <person name="Brachmann A.O."/>
            <person name="Gurgui C."/>
            <person name="Wakimoto T."/>
            <person name="Kracht M."/>
            <person name="Crusemann M."/>
            <person name="Hentschel U."/>
            <person name="Abe I."/>
            <person name="Matsunaga S."/>
            <person name="Kalinowski J."/>
            <person name="Takeyama H."/>
            <person name="Piel J."/>
        </authorList>
    </citation>
    <scope>NUCLEOTIDE SEQUENCE [LARGE SCALE GENOMIC DNA]</scope>
    <source>
        <strain evidence="7">TSY1</strain>
    </source>
</reference>
<sequence length="1222" mass="135952">MQYVFGAFTLDTEQYELRCAGEAVPLEPKAYQVLAYLVQHRDRLVTGSELLTQAWPDVAVDRLAVARCISSIRRAVGDSAETQQTIQTRRGHGYRFVAEVQETASISTEDSGTAQAAEQVCASCQHHNPSSARFCMACGSPLSTVCPACTHVVQVPANFCPACGQPLRPTPVREVPQAASQDESPATRTLHAEHKVVSICYALPSFVSGASEPLDREVLHDLQQVMERIVAEVIRPYGGELYELDSHHMALLVFGVPEAMEDHAQRAVFGALAILQHEVDAPSQPGAEHPARLTWQIGIHSGPVVVGPSASGLQRGMSMSGDVRKGAEALASQAEAGALLLSEATSRWLQDIVRLEPTAPVSISGLPAPLAAFRVLWQQAVQSVWATRTMRHHTRFVGREAERQRLHHHLNLAFEGRGQIVSLVGEPGIGKTRLLSEFVRLERDRAITYLIGSCHAYGQNTPYFPMMALVRQQCMRYRMSAQEHLRDPLERMLQSLNMATEGHLATLVHLLEPPNAVEPSDGLSPQQRREQTFAVLHQLFIRMSQQQPLLLAIDDLHWIDATSLAFLSELAEQIGGAHMLLLVLARPGYQPFWSTTSYVTQLSLSGLTEEEGRDVVQSIGQSTPLAVSTRQQIVAKAQGNPFFLEELTQAVIEHGHHETIIAVPDTVQAVLSARLDRLPPETKRLLMIAAVIGPEAPLSLLQDMAELPETEIDLHLRRLQTAEFLYVTGYGTDASVVFKHRLTQEVAYQSLLTRHRQQLHQQIAQTWAERFPERVERQPEWLAFHYTEAGLIEQALAYWQLAGKRANERSAYVEAITHLQTGLNLIATLPETAERAQRELALERELASAQIVTQGYTAPEVARVYARMYELCQQLEENVELFPILLELARFDSQRGALHQSRALGERLLAIAVRQQDAVYLQQAHWMLGQTLHYLGDITPAHTHLTQSMSFYVPQSLHTQTGRDLAGVQIASLFFESLNLWALGCPDQALTCSREALALAQELEHPFTLTFAHYGMARIHHLRREPLAVFEQTQALLSLAGDQHFSPYLVRGRALEGWALAQQGQVEAGMNQLQQGLGEQRHEIDAVVHIMFLMLLADTCYQGQQPQIGLEALAEALVAVDEKGLRFHVAELYRLQGELVLQQHALDEKLAESYFQHALEAANHQQAQSWALRTAVSLSRLWQLQGKGDKAHTLLADIYGRFTEGFNTVDLQEAKALLETLA</sequence>
<dbReference type="SUPFAM" id="SSF48452">
    <property type="entry name" value="TPR-like"/>
    <property type="match status" value="1"/>
</dbReference>
<dbReference type="InterPro" id="IPR027417">
    <property type="entry name" value="P-loop_NTPase"/>
</dbReference>
<dbReference type="SUPFAM" id="SSF52540">
    <property type="entry name" value="P-loop containing nucleoside triphosphate hydrolases"/>
    <property type="match status" value="1"/>
</dbReference>
<dbReference type="InterPro" id="IPR036388">
    <property type="entry name" value="WH-like_DNA-bd_sf"/>
</dbReference>
<accession>W4LNZ4</accession>
<dbReference type="Gene3D" id="1.25.40.10">
    <property type="entry name" value="Tetratricopeptide repeat domain"/>
    <property type="match status" value="1"/>
</dbReference>
<dbReference type="GO" id="GO:0004016">
    <property type="term" value="F:adenylate cyclase activity"/>
    <property type="evidence" value="ECO:0007669"/>
    <property type="project" value="UniProtKB-ARBA"/>
</dbReference>
<dbReference type="GO" id="GO:0005737">
    <property type="term" value="C:cytoplasm"/>
    <property type="evidence" value="ECO:0007669"/>
    <property type="project" value="TreeGrafter"/>
</dbReference>
<dbReference type="SMART" id="SM00862">
    <property type="entry name" value="Trans_reg_C"/>
    <property type="match status" value="1"/>
</dbReference>
<comment type="caution">
    <text evidence="6">The sequence shown here is derived from an EMBL/GenBank/DDBJ whole genome shotgun (WGS) entry which is preliminary data.</text>
</comment>
<proteinExistence type="predicted"/>
<dbReference type="SUPFAM" id="SSF46894">
    <property type="entry name" value="C-terminal effector domain of the bipartite response regulators"/>
    <property type="match status" value="1"/>
</dbReference>
<dbReference type="InterPro" id="IPR001867">
    <property type="entry name" value="OmpR/PhoB-type_DNA-bd"/>
</dbReference>
<dbReference type="Proteomes" id="UP000019141">
    <property type="component" value="Unassembled WGS sequence"/>
</dbReference>
<dbReference type="Gene3D" id="3.40.50.300">
    <property type="entry name" value="P-loop containing nucleotide triphosphate hydrolases"/>
    <property type="match status" value="1"/>
</dbReference>
<dbReference type="Gene3D" id="3.30.70.1230">
    <property type="entry name" value="Nucleotide cyclase"/>
    <property type="match status" value="1"/>
</dbReference>
<dbReference type="InterPro" id="IPR025874">
    <property type="entry name" value="DZR"/>
</dbReference>
<keyword evidence="7" id="KW-1185">Reference proteome</keyword>
<dbReference type="GO" id="GO:0009190">
    <property type="term" value="P:cyclic nucleotide biosynthetic process"/>
    <property type="evidence" value="ECO:0007669"/>
    <property type="project" value="InterPro"/>
</dbReference>
<dbReference type="InterPro" id="IPR011990">
    <property type="entry name" value="TPR-like_helical_dom_sf"/>
</dbReference>
<keyword evidence="2" id="KW-0067">ATP-binding</keyword>
<dbReference type="Pfam" id="PF13191">
    <property type="entry name" value="AAA_16"/>
    <property type="match status" value="1"/>
</dbReference>
<dbReference type="InterPro" id="IPR016032">
    <property type="entry name" value="Sig_transdc_resp-reg_C-effctor"/>
</dbReference>
<dbReference type="GO" id="GO:0005524">
    <property type="term" value="F:ATP binding"/>
    <property type="evidence" value="ECO:0007669"/>
    <property type="project" value="UniProtKB-KW"/>
</dbReference>
<name>W4LNZ4_ENTF1</name>
<dbReference type="GO" id="GO:0003677">
    <property type="term" value="F:DNA binding"/>
    <property type="evidence" value="ECO:0007669"/>
    <property type="project" value="UniProtKB-UniRule"/>
</dbReference>